<feature type="transmembrane region" description="Helical" evidence="1">
    <location>
        <begin position="127"/>
        <end position="145"/>
    </location>
</feature>
<evidence type="ECO:0000313" key="4">
    <source>
        <dbReference type="Proteomes" id="UP000285650"/>
    </source>
</evidence>
<feature type="transmembrane region" description="Helical" evidence="1">
    <location>
        <begin position="70"/>
        <end position="90"/>
    </location>
</feature>
<dbReference type="Proteomes" id="UP000285650">
    <property type="component" value="Unassembled WGS sequence"/>
</dbReference>
<sequence>MYCVKCGTLNPDEAKFCRSCGTPIQMHSQKETSSVSKGRYLSGLALLVIEFIFIGLCLEVSREMNPDSDGVFLNVFYLLLSCVVYPVLCWLKKRLSIKSANFQFSTLFVLFIINTLLLPIWNGSLVSSYLIMSIGLSVNSLWAWIRR</sequence>
<name>A0A414LGM4_9BACE</name>
<feature type="domain" description="Zinc-ribbon" evidence="2">
    <location>
        <begin position="2"/>
        <end position="24"/>
    </location>
</feature>
<dbReference type="InterPro" id="IPR026870">
    <property type="entry name" value="Zinc_ribbon_dom"/>
</dbReference>
<evidence type="ECO:0000313" key="3">
    <source>
        <dbReference type="EMBL" id="RHE93792.1"/>
    </source>
</evidence>
<keyword evidence="1" id="KW-0812">Transmembrane</keyword>
<accession>A0A414LGM4</accession>
<organism evidence="3 4">
    <name type="scientific">Bacteroides intestinalis</name>
    <dbReference type="NCBI Taxonomy" id="329854"/>
    <lineage>
        <taxon>Bacteria</taxon>
        <taxon>Pseudomonadati</taxon>
        <taxon>Bacteroidota</taxon>
        <taxon>Bacteroidia</taxon>
        <taxon>Bacteroidales</taxon>
        <taxon>Bacteroidaceae</taxon>
        <taxon>Bacteroides</taxon>
    </lineage>
</organism>
<gene>
    <name evidence="3" type="ORF">DW712_06955</name>
</gene>
<feature type="transmembrane region" description="Helical" evidence="1">
    <location>
        <begin position="40"/>
        <end position="58"/>
    </location>
</feature>
<dbReference type="Gene3D" id="4.10.1060.50">
    <property type="match status" value="1"/>
</dbReference>
<feature type="transmembrane region" description="Helical" evidence="1">
    <location>
        <begin position="102"/>
        <end position="121"/>
    </location>
</feature>
<dbReference type="Pfam" id="PF13240">
    <property type="entry name" value="Zn_Ribbon_1"/>
    <property type="match status" value="1"/>
</dbReference>
<proteinExistence type="predicted"/>
<evidence type="ECO:0000259" key="2">
    <source>
        <dbReference type="Pfam" id="PF13240"/>
    </source>
</evidence>
<reference evidence="3 4" key="1">
    <citation type="submission" date="2018-08" db="EMBL/GenBank/DDBJ databases">
        <title>A genome reference for cultivated species of the human gut microbiota.</title>
        <authorList>
            <person name="Zou Y."/>
            <person name="Xue W."/>
            <person name="Luo G."/>
        </authorList>
    </citation>
    <scope>NUCLEOTIDE SEQUENCE [LARGE SCALE GENOMIC DNA]</scope>
    <source>
        <strain evidence="3 4">AM27-17</strain>
    </source>
</reference>
<keyword evidence="1" id="KW-0472">Membrane</keyword>
<dbReference type="AlphaFoldDB" id="A0A414LGM4"/>
<dbReference type="InterPro" id="IPR038587">
    <property type="entry name" value="Ribosomal_eL40_sf"/>
</dbReference>
<comment type="caution">
    <text evidence="3">The sequence shown here is derived from an EMBL/GenBank/DDBJ whole genome shotgun (WGS) entry which is preliminary data.</text>
</comment>
<evidence type="ECO:0000256" key="1">
    <source>
        <dbReference type="SAM" id="Phobius"/>
    </source>
</evidence>
<keyword evidence="1" id="KW-1133">Transmembrane helix</keyword>
<dbReference type="EMBL" id="QSKV01000003">
    <property type="protein sequence ID" value="RHE93792.1"/>
    <property type="molecule type" value="Genomic_DNA"/>
</dbReference>
<dbReference type="RefSeq" id="WP_118221392.1">
    <property type="nucleotide sequence ID" value="NZ_JADNIJ010000011.1"/>
</dbReference>
<protein>
    <submittedName>
        <fullName evidence="3">Zinc ribbon domain-containing protein</fullName>
    </submittedName>
</protein>